<dbReference type="AlphaFoldDB" id="A0A2G2YDV6"/>
<dbReference type="EMBL" id="AYRZ02000011">
    <property type="protein sequence ID" value="PHT67932.1"/>
    <property type="molecule type" value="Genomic_DNA"/>
</dbReference>
<organism evidence="5 6">
    <name type="scientific">Capsicum annuum</name>
    <name type="common">Capsicum pepper</name>
    <dbReference type="NCBI Taxonomy" id="4072"/>
    <lineage>
        <taxon>Eukaryota</taxon>
        <taxon>Viridiplantae</taxon>
        <taxon>Streptophyta</taxon>
        <taxon>Embryophyta</taxon>
        <taxon>Tracheophyta</taxon>
        <taxon>Spermatophyta</taxon>
        <taxon>Magnoliopsida</taxon>
        <taxon>eudicotyledons</taxon>
        <taxon>Gunneridae</taxon>
        <taxon>Pentapetalae</taxon>
        <taxon>asterids</taxon>
        <taxon>lamiids</taxon>
        <taxon>Solanales</taxon>
        <taxon>Solanaceae</taxon>
        <taxon>Solanoideae</taxon>
        <taxon>Capsiceae</taxon>
        <taxon>Capsicum</taxon>
    </lineage>
</organism>
<reference evidence="5 6" key="2">
    <citation type="journal article" date="2017" name="Genome Biol.">
        <title>New reference genome sequences of hot pepper reveal the massive evolution of plant disease-resistance genes by retroduplication.</title>
        <authorList>
            <person name="Kim S."/>
            <person name="Park J."/>
            <person name="Yeom S.I."/>
            <person name="Kim Y.M."/>
            <person name="Seo E."/>
            <person name="Kim K.T."/>
            <person name="Kim M.S."/>
            <person name="Lee J.M."/>
            <person name="Cheong K."/>
            <person name="Shin H.S."/>
            <person name="Kim S.B."/>
            <person name="Han K."/>
            <person name="Lee J."/>
            <person name="Park M."/>
            <person name="Lee H.A."/>
            <person name="Lee H.Y."/>
            <person name="Lee Y."/>
            <person name="Oh S."/>
            <person name="Lee J.H."/>
            <person name="Choi E."/>
            <person name="Choi E."/>
            <person name="Lee S.E."/>
            <person name="Jeon J."/>
            <person name="Kim H."/>
            <person name="Choi G."/>
            <person name="Song H."/>
            <person name="Lee J."/>
            <person name="Lee S.C."/>
            <person name="Kwon J.K."/>
            <person name="Lee H.Y."/>
            <person name="Koo N."/>
            <person name="Hong Y."/>
            <person name="Kim R.W."/>
            <person name="Kang W.H."/>
            <person name="Huh J.H."/>
            <person name="Kang B.C."/>
            <person name="Yang T.J."/>
            <person name="Lee Y.H."/>
            <person name="Bennetzen J.L."/>
            <person name="Choi D."/>
        </authorList>
    </citation>
    <scope>NUCLEOTIDE SEQUENCE [LARGE SCALE GENOMIC DNA]</scope>
    <source>
        <strain evidence="6">cv. CM334</strain>
    </source>
</reference>
<name>A0A2G2YDV6_CAPAN</name>
<gene>
    <name evidence="5" type="ORF">T459_27419</name>
</gene>
<dbReference type="STRING" id="4072.A0A2G2YDV6"/>
<proteinExistence type="inferred from homology"/>
<accession>A0A2G2YDV6</accession>
<reference evidence="5 6" key="1">
    <citation type="journal article" date="2014" name="Nat. Genet.">
        <title>Genome sequence of the hot pepper provides insights into the evolution of pungency in Capsicum species.</title>
        <authorList>
            <person name="Kim S."/>
            <person name="Park M."/>
            <person name="Yeom S.I."/>
            <person name="Kim Y.M."/>
            <person name="Lee J.M."/>
            <person name="Lee H.A."/>
            <person name="Seo E."/>
            <person name="Choi J."/>
            <person name="Cheong K."/>
            <person name="Kim K.T."/>
            <person name="Jung K."/>
            <person name="Lee G.W."/>
            <person name="Oh S.K."/>
            <person name="Bae C."/>
            <person name="Kim S.B."/>
            <person name="Lee H.Y."/>
            <person name="Kim S.Y."/>
            <person name="Kim M.S."/>
            <person name="Kang B.C."/>
            <person name="Jo Y.D."/>
            <person name="Yang H.B."/>
            <person name="Jeong H.J."/>
            <person name="Kang W.H."/>
            <person name="Kwon J.K."/>
            <person name="Shin C."/>
            <person name="Lim J.Y."/>
            <person name="Park J.H."/>
            <person name="Huh J.H."/>
            <person name="Kim J.S."/>
            <person name="Kim B.D."/>
            <person name="Cohen O."/>
            <person name="Paran I."/>
            <person name="Suh M.C."/>
            <person name="Lee S.B."/>
            <person name="Kim Y.K."/>
            <person name="Shin Y."/>
            <person name="Noh S.J."/>
            <person name="Park J."/>
            <person name="Seo Y.S."/>
            <person name="Kwon S.Y."/>
            <person name="Kim H.A."/>
            <person name="Park J.M."/>
            <person name="Kim H.J."/>
            <person name="Choi S.B."/>
            <person name="Bosland P.W."/>
            <person name="Reeves G."/>
            <person name="Jo S.H."/>
            <person name="Lee B.W."/>
            <person name="Cho H.T."/>
            <person name="Choi H.S."/>
            <person name="Lee M.S."/>
            <person name="Yu Y."/>
            <person name="Do Choi Y."/>
            <person name="Park B.S."/>
            <person name="van Deynze A."/>
            <person name="Ashrafi H."/>
            <person name="Hill T."/>
            <person name="Kim W.T."/>
            <person name="Pai H.S."/>
            <person name="Ahn H.K."/>
            <person name="Yeam I."/>
            <person name="Giovannoni J.J."/>
            <person name="Rose J.K."/>
            <person name="Sorensen I."/>
            <person name="Lee S.J."/>
            <person name="Kim R.W."/>
            <person name="Choi I.Y."/>
            <person name="Choi B.S."/>
            <person name="Lim J.S."/>
            <person name="Lee Y.H."/>
            <person name="Choi D."/>
        </authorList>
    </citation>
    <scope>NUCLEOTIDE SEQUENCE [LARGE SCALE GENOMIC DNA]</scope>
    <source>
        <strain evidence="6">cv. CM334</strain>
    </source>
</reference>
<dbReference type="Gene3D" id="2.40.30.20">
    <property type="match status" value="1"/>
</dbReference>
<comment type="similarity">
    <text evidence="1">Belongs to the ATPase alpha/beta chains family.</text>
</comment>
<dbReference type="InterPro" id="IPR023366">
    <property type="entry name" value="ATP_synth_asu-like_sf"/>
</dbReference>
<keyword evidence="3" id="KW-0406">Ion transport</keyword>
<dbReference type="Proteomes" id="UP000222542">
    <property type="component" value="Unassembled WGS sequence"/>
</dbReference>
<evidence type="ECO:0000256" key="3">
    <source>
        <dbReference type="ARBA" id="ARBA00022781"/>
    </source>
</evidence>
<sequence>MDDNSSGGRGFSLTDLFSNLFGSSSIANFESGLNQLTLDSPNPGEPIEPPIAKTYYPLQKDGERLRELNERLYFYTFRDEIARVYGLNEIQARKMVGFTSGVTRIALNLENENVGIVVLCSDAVIKEGDLVKCTGSPYGKGYARACGRWLGSTY</sequence>
<protein>
    <recommendedName>
        <fullName evidence="4">ATPase F1/V1/A1 complex alpha/beta subunit N-terminal domain-containing protein</fullName>
    </recommendedName>
</protein>
<keyword evidence="6" id="KW-1185">Reference proteome</keyword>
<dbReference type="GO" id="GO:0045259">
    <property type="term" value="C:proton-transporting ATP synthase complex"/>
    <property type="evidence" value="ECO:0007669"/>
    <property type="project" value="InterPro"/>
</dbReference>
<dbReference type="Pfam" id="PF02874">
    <property type="entry name" value="ATP-synt_ab_N"/>
    <property type="match status" value="1"/>
</dbReference>
<keyword evidence="2" id="KW-0813">Transport</keyword>
<dbReference type="InterPro" id="IPR004100">
    <property type="entry name" value="ATPase_F1/V1/A1_a/bsu_N"/>
</dbReference>
<dbReference type="Gramene" id="PHT67932">
    <property type="protein sequence ID" value="PHT67932"/>
    <property type="gene ID" value="T459_27419"/>
</dbReference>
<evidence type="ECO:0000313" key="5">
    <source>
        <dbReference type="EMBL" id="PHT67932.1"/>
    </source>
</evidence>
<dbReference type="PANTHER" id="PTHR48082:SF2">
    <property type="entry name" value="ATP SYNTHASE SUBUNIT ALPHA, MITOCHONDRIAL"/>
    <property type="match status" value="1"/>
</dbReference>
<evidence type="ECO:0000256" key="1">
    <source>
        <dbReference type="ARBA" id="ARBA00008936"/>
    </source>
</evidence>
<comment type="caution">
    <text evidence="5">The sequence shown here is derived from an EMBL/GenBank/DDBJ whole genome shotgun (WGS) entry which is preliminary data.</text>
</comment>
<feature type="domain" description="ATPase F1/V1/A1 complex alpha/beta subunit N-terminal" evidence="4">
    <location>
        <begin position="79"/>
        <end position="135"/>
    </location>
</feature>
<evidence type="ECO:0000256" key="2">
    <source>
        <dbReference type="ARBA" id="ARBA00022448"/>
    </source>
</evidence>
<dbReference type="GO" id="GO:0005524">
    <property type="term" value="F:ATP binding"/>
    <property type="evidence" value="ECO:0007669"/>
    <property type="project" value="UniProtKB-KW"/>
</dbReference>
<evidence type="ECO:0000313" key="6">
    <source>
        <dbReference type="Proteomes" id="UP000222542"/>
    </source>
</evidence>
<dbReference type="SUPFAM" id="SSF50615">
    <property type="entry name" value="N-terminal domain of alpha and beta subunits of F1 ATP synthase"/>
    <property type="match status" value="1"/>
</dbReference>
<dbReference type="InterPro" id="IPR005294">
    <property type="entry name" value="ATP_synth_F1_asu"/>
</dbReference>
<evidence type="ECO:0000259" key="4">
    <source>
        <dbReference type="Pfam" id="PF02874"/>
    </source>
</evidence>
<dbReference type="InterPro" id="IPR036121">
    <property type="entry name" value="ATPase_F1/V1/A1_a/bsu_N_sf"/>
</dbReference>
<dbReference type="PANTHER" id="PTHR48082">
    <property type="entry name" value="ATP SYNTHASE SUBUNIT ALPHA, MITOCHONDRIAL"/>
    <property type="match status" value="1"/>
</dbReference>
<keyword evidence="3" id="KW-0375">Hydrogen ion transport</keyword>
<dbReference type="GO" id="GO:0046933">
    <property type="term" value="F:proton-transporting ATP synthase activity, rotational mechanism"/>
    <property type="evidence" value="ECO:0007669"/>
    <property type="project" value="InterPro"/>
</dbReference>